<dbReference type="EMBL" id="FNJB01000006">
    <property type="protein sequence ID" value="SDP06137.1"/>
    <property type="molecule type" value="Genomic_DNA"/>
</dbReference>
<gene>
    <name evidence="2" type="ORF">SAMN05192558_106184</name>
</gene>
<accession>A0A1H0PM09</accession>
<name>A0A1H0PM09_9PSEU</name>
<dbReference type="Proteomes" id="UP000199651">
    <property type="component" value="Unassembled WGS sequence"/>
</dbReference>
<dbReference type="InterPro" id="IPR021373">
    <property type="entry name" value="DUF2993"/>
</dbReference>
<protein>
    <recommendedName>
        <fullName evidence="4">DUF2993 domain-containing protein</fullName>
    </recommendedName>
</protein>
<evidence type="ECO:0000256" key="1">
    <source>
        <dbReference type="SAM" id="MobiDB-lite"/>
    </source>
</evidence>
<sequence>MVTNGGRPSAGPKRRSKAVRRLVITLVVLLGLLVAADFGAAAVFEHEVSKRAQRQFNLTDHPSVKVGGFSFLLQAVSGEYDLVTVDAKGVPVNQLRDVEVHADLRGVQAPLSDLVSGSLTEVPVREVVGQVKVKAADVTRAMAANENQVIKSLTNLTIDPVSEKTVATKPAEDAPAEDTAETADTEGSTAGVKLCGTAEIAGESTELCVFSIITLTENLISVSPKRIELRNGEADVKLPPAIQQKVLPFFAVKLDPGDLPFAVTPTSVKVEPGVLSVKGKATNLVLGK</sequence>
<proteinExistence type="predicted"/>
<dbReference type="AlphaFoldDB" id="A0A1H0PM09"/>
<keyword evidence="3" id="KW-1185">Reference proteome</keyword>
<dbReference type="Pfam" id="PF11209">
    <property type="entry name" value="LmeA"/>
    <property type="match status" value="1"/>
</dbReference>
<dbReference type="STRING" id="504798.SAMN05421871_106268"/>
<evidence type="ECO:0008006" key="4">
    <source>
        <dbReference type="Google" id="ProtNLM"/>
    </source>
</evidence>
<dbReference type="RefSeq" id="WP_166657903.1">
    <property type="nucleotide sequence ID" value="NZ_FNDV01000006.1"/>
</dbReference>
<reference evidence="3" key="1">
    <citation type="submission" date="2016-10" db="EMBL/GenBank/DDBJ databases">
        <authorList>
            <person name="Varghese N."/>
            <person name="Submissions S."/>
        </authorList>
    </citation>
    <scope>NUCLEOTIDE SEQUENCE [LARGE SCALE GENOMIC DNA]</scope>
    <source>
        <strain evidence="3">IBRC-M 10655</strain>
    </source>
</reference>
<evidence type="ECO:0000313" key="3">
    <source>
        <dbReference type="Proteomes" id="UP000199651"/>
    </source>
</evidence>
<feature type="region of interest" description="Disordered" evidence="1">
    <location>
        <begin position="164"/>
        <end position="185"/>
    </location>
</feature>
<evidence type="ECO:0000313" key="2">
    <source>
        <dbReference type="EMBL" id="SDP06137.1"/>
    </source>
</evidence>
<feature type="compositionally biased region" description="Acidic residues" evidence="1">
    <location>
        <begin position="174"/>
        <end position="184"/>
    </location>
</feature>
<organism evidence="2 3">
    <name type="scientific">Actinokineospora alba</name>
    <dbReference type="NCBI Taxonomy" id="504798"/>
    <lineage>
        <taxon>Bacteria</taxon>
        <taxon>Bacillati</taxon>
        <taxon>Actinomycetota</taxon>
        <taxon>Actinomycetes</taxon>
        <taxon>Pseudonocardiales</taxon>
        <taxon>Pseudonocardiaceae</taxon>
        <taxon>Actinokineospora</taxon>
    </lineage>
</organism>